<evidence type="ECO:0000256" key="18">
    <source>
        <dbReference type="SAM" id="Coils"/>
    </source>
</evidence>
<evidence type="ECO:0000256" key="4">
    <source>
        <dbReference type="ARBA" id="ARBA00022568"/>
    </source>
</evidence>
<comment type="catalytic activity">
    <reaction evidence="14">
        <text>Ca(2+)(in) = Ca(2+)(out)</text>
        <dbReference type="Rhea" id="RHEA:29671"/>
        <dbReference type="ChEBI" id="CHEBI:29108"/>
    </reaction>
</comment>
<dbReference type="GO" id="GO:0036444">
    <property type="term" value="P:calcium import into the mitochondrion"/>
    <property type="evidence" value="ECO:0007669"/>
    <property type="project" value="TreeGrafter"/>
</dbReference>
<comment type="similarity">
    <text evidence="2">Belongs to the MCU (TC 1.A.77) family.</text>
</comment>
<dbReference type="AlphaFoldDB" id="A0A0L0H8N7"/>
<evidence type="ECO:0000256" key="8">
    <source>
        <dbReference type="ARBA" id="ARBA00022837"/>
    </source>
</evidence>
<evidence type="ECO:0000256" key="17">
    <source>
        <dbReference type="ARBA" id="ARBA00045938"/>
    </source>
</evidence>
<keyword evidence="3" id="KW-0813">Transport</keyword>
<feature type="coiled-coil region" evidence="18">
    <location>
        <begin position="260"/>
        <end position="287"/>
    </location>
</feature>
<dbReference type="InterPro" id="IPR039055">
    <property type="entry name" value="MCU_fam"/>
</dbReference>
<keyword evidence="12 19" id="KW-0472">Membrane</keyword>
<evidence type="ECO:0000256" key="3">
    <source>
        <dbReference type="ARBA" id="ARBA00022448"/>
    </source>
</evidence>
<dbReference type="Pfam" id="PF04678">
    <property type="entry name" value="MCU"/>
    <property type="match status" value="1"/>
</dbReference>
<evidence type="ECO:0000259" key="20">
    <source>
        <dbReference type="Pfam" id="PF04678"/>
    </source>
</evidence>
<evidence type="ECO:0000256" key="15">
    <source>
        <dbReference type="ARBA" id="ARBA00044966"/>
    </source>
</evidence>
<organism evidence="21 22">
    <name type="scientific">Spizellomyces punctatus (strain DAOM BR117)</name>
    <dbReference type="NCBI Taxonomy" id="645134"/>
    <lineage>
        <taxon>Eukaryota</taxon>
        <taxon>Fungi</taxon>
        <taxon>Fungi incertae sedis</taxon>
        <taxon>Chytridiomycota</taxon>
        <taxon>Chytridiomycota incertae sedis</taxon>
        <taxon>Chytridiomycetes</taxon>
        <taxon>Spizellomycetales</taxon>
        <taxon>Spizellomycetaceae</taxon>
        <taxon>Spizellomyces</taxon>
    </lineage>
</organism>
<dbReference type="GO" id="GO:0015292">
    <property type="term" value="F:uniporter activity"/>
    <property type="evidence" value="ECO:0007669"/>
    <property type="project" value="TreeGrafter"/>
</dbReference>
<evidence type="ECO:0000256" key="13">
    <source>
        <dbReference type="ARBA" id="ARBA00023303"/>
    </source>
</evidence>
<dbReference type="RefSeq" id="XP_016605935.1">
    <property type="nucleotide sequence ID" value="XM_016755079.1"/>
</dbReference>
<keyword evidence="22" id="KW-1185">Reference proteome</keyword>
<feature type="transmembrane region" description="Helical" evidence="19">
    <location>
        <begin position="301"/>
        <end position="320"/>
    </location>
</feature>
<evidence type="ECO:0000256" key="6">
    <source>
        <dbReference type="ARBA" id="ARBA00022692"/>
    </source>
</evidence>
<name>A0A0L0H8N7_SPIPD</name>
<keyword evidence="6 19" id="KW-0812">Transmembrane</keyword>
<dbReference type="eggNOG" id="KOG2966">
    <property type="taxonomic scope" value="Eukaryota"/>
</dbReference>
<feature type="domain" description="Calcium uniporter protein C-terminal" evidence="20">
    <location>
        <begin position="261"/>
        <end position="386"/>
    </location>
</feature>
<protein>
    <recommendedName>
        <fullName evidence="16">Calcium uniporter protein, mitochondrial</fullName>
    </recommendedName>
</protein>
<dbReference type="Proteomes" id="UP000053201">
    <property type="component" value="Unassembled WGS sequence"/>
</dbReference>
<comment type="subunit">
    <text evidence="15">Homotetramer, assembles in a dimer or dimers configuration with two interfaces.</text>
</comment>
<keyword evidence="10" id="KW-0406">Ion transport</keyword>
<keyword evidence="9 19" id="KW-1133">Transmembrane helix</keyword>
<dbReference type="GeneID" id="27690155"/>
<evidence type="ECO:0000256" key="5">
    <source>
        <dbReference type="ARBA" id="ARBA00022673"/>
    </source>
</evidence>
<evidence type="ECO:0000313" key="21">
    <source>
        <dbReference type="EMBL" id="KNC97895.1"/>
    </source>
</evidence>
<dbReference type="STRING" id="645134.A0A0L0H8N7"/>
<evidence type="ECO:0000256" key="7">
    <source>
        <dbReference type="ARBA" id="ARBA00022792"/>
    </source>
</evidence>
<evidence type="ECO:0000313" key="22">
    <source>
        <dbReference type="Proteomes" id="UP000053201"/>
    </source>
</evidence>
<proteinExistence type="inferred from homology"/>
<keyword evidence="8" id="KW-0106">Calcium</keyword>
<evidence type="ECO:0000256" key="19">
    <source>
        <dbReference type="SAM" id="Phobius"/>
    </source>
</evidence>
<keyword evidence="13" id="KW-0407">Ion channel</keyword>
<dbReference type="GO" id="GO:0005262">
    <property type="term" value="F:calcium channel activity"/>
    <property type="evidence" value="ECO:0007669"/>
    <property type="project" value="UniProtKB-KW"/>
</dbReference>
<evidence type="ECO:0000256" key="14">
    <source>
        <dbReference type="ARBA" id="ARBA00036634"/>
    </source>
</evidence>
<sequence>MVSLIPVGGRQLRHVGDLRRLTLSSQLHVVSASRRIGVLNTPLNLHSVGLEVLLKTPAVRLLQQPLHQCMRPLSSHRPHRFQAARQCRSPAPFCPLSLSPSTCPYRPPFSNFSGMAIPGSDTTDIQGSISVHPDHKYNGAYWLRISIPRPISSNLKCHSKTSQYIDVAPTDPQAPSTLQSSSPALSPSKKETCIFFISPTETISDVLAHLREEYPELGVPQAVKGDRSCVDQPDQMSLDEFVKGSYHIQIGPRIHLMVDKREMRSQLKETEVRLTKMRAELMGLDEMMSTIEKGVNKRVAFLKYAGLTYVCGQLGTIVFLTQQLGWDLMEPVSYLVTVATMIFSAVLYVSMRREPDYSNIASWLRTTFRRRLMRRKGFDEQKYEKLRKEVDGRTSWAGRMGRLI</sequence>
<comment type="subcellular location">
    <subcellularLocation>
        <location evidence="1">Mitochondrion inner membrane</location>
        <topology evidence="1">Multi-pass membrane protein</topology>
    </subcellularLocation>
</comment>
<evidence type="ECO:0000256" key="2">
    <source>
        <dbReference type="ARBA" id="ARBA00005653"/>
    </source>
</evidence>
<comment type="function">
    <text evidence="17">Highly selective calcium channel localized to the inner mitochondrial membrane, which mediates calcium uptake into the mitochondrial matrix. Mitochondrial calcium homeostasis plays key roles in cellular physiology and regulates ATP production, cytoplasmic calcium signals and activation of cell death pathways. Sufficient to operate as a pore-forming channel without the need of calcium-sensor or auxiliary subunit.</text>
</comment>
<dbReference type="OrthoDB" id="278338at2759"/>
<evidence type="ECO:0000256" key="9">
    <source>
        <dbReference type="ARBA" id="ARBA00022989"/>
    </source>
</evidence>
<dbReference type="PANTHER" id="PTHR13462">
    <property type="entry name" value="CALCIUM UNIPORTER PROTEIN, MITOCHONDRIAL"/>
    <property type="match status" value="1"/>
</dbReference>
<dbReference type="VEuPathDB" id="FungiDB:SPPG_06886"/>
<keyword evidence="18" id="KW-0175">Coiled coil</keyword>
<dbReference type="PANTHER" id="PTHR13462:SF10">
    <property type="entry name" value="CALCIUM UNIPORTER PROTEIN, MITOCHONDRIAL"/>
    <property type="match status" value="1"/>
</dbReference>
<dbReference type="GO" id="GO:1990246">
    <property type="term" value="C:uniplex complex"/>
    <property type="evidence" value="ECO:0007669"/>
    <property type="project" value="TreeGrafter"/>
</dbReference>
<keyword evidence="5" id="KW-0107">Calcium channel</keyword>
<reference evidence="21 22" key="1">
    <citation type="submission" date="2009-08" db="EMBL/GenBank/DDBJ databases">
        <title>The Genome Sequence of Spizellomyces punctatus strain DAOM BR117.</title>
        <authorList>
            <consortium name="The Broad Institute Genome Sequencing Platform"/>
            <person name="Russ C."/>
            <person name="Cuomo C."/>
            <person name="Shea T."/>
            <person name="Young S.K."/>
            <person name="Zeng Q."/>
            <person name="Koehrsen M."/>
            <person name="Haas B."/>
            <person name="Borodovsky M."/>
            <person name="Guigo R."/>
            <person name="Alvarado L."/>
            <person name="Berlin A."/>
            <person name="Bochicchio J."/>
            <person name="Borenstein D."/>
            <person name="Chapman S."/>
            <person name="Chen Z."/>
            <person name="Engels R."/>
            <person name="Freedman E."/>
            <person name="Gellesch M."/>
            <person name="Goldberg J."/>
            <person name="Griggs A."/>
            <person name="Gujja S."/>
            <person name="Heiman D."/>
            <person name="Hepburn T."/>
            <person name="Howarth C."/>
            <person name="Jen D."/>
            <person name="Larson L."/>
            <person name="Lewis B."/>
            <person name="Mehta T."/>
            <person name="Park D."/>
            <person name="Pearson M."/>
            <person name="Roberts A."/>
            <person name="Saif S."/>
            <person name="Shenoy N."/>
            <person name="Sisk P."/>
            <person name="Stolte C."/>
            <person name="Sykes S."/>
            <person name="Thomson T."/>
            <person name="Walk T."/>
            <person name="White J."/>
            <person name="Yandava C."/>
            <person name="Burger G."/>
            <person name="Gray M.W."/>
            <person name="Holland P.W.H."/>
            <person name="King N."/>
            <person name="Lang F.B.F."/>
            <person name="Roger A.J."/>
            <person name="Ruiz-Trillo I."/>
            <person name="Lander E."/>
            <person name="Nusbaum C."/>
        </authorList>
    </citation>
    <scope>NUCLEOTIDE SEQUENCE [LARGE SCALE GENOMIC DNA]</scope>
    <source>
        <strain evidence="21 22">DAOM BR117</strain>
    </source>
</reference>
<dbReference type="OMA" id="WVRRWNA"/>
<accession>A0A0L0H8N7</accession>
<evidence type="ECO:0000256" key="11">
    <source>
        <dbReference type="ARBA" id="ARBA00023128"/>
    </source>
</evidence>
<evidence type="ECO:0000256" key="1">
    <source>
        <dbReference type="ARBA" id="ARBA00004448"/>
    </source>
</evidence>
<dbReference type="InParanoid" id="A0A0L0H8N7"/>
<keyword evidence="7" id="KW-0999">Mitochondrion inner membrane</keyword>
<keyword evidence="4" id="KW-0109">Calcium transport</keyword>
<keyword evidence="11" id="KW-0496">Mitochondrion</keyword>
<dbReference type="InterPro" id="IPR006769">
    <property type="entry name" value="MCU_C"/>
</dbReference>
<evidence type="ECO:0000256" key="16">
    <source>
        <dbReference type="ARBA" id="ARBA00044981"/>
    </source>
</evidence>
<dbReference type="GO" id="GO:0051560">
    <property type="term" value="P:mitochondrial calcium ion homeostasis"/>
    <property type="evidence" value="ECO:0007669"/>
    <property type="project" value="InterPro"/>
</dbReference>
<feature type="transmembrane region" description="Helical" evidence="19">
    <location>
        <begin position="332"/>
        <end position="350"/>
    </location>
</feature>
<gene>
    <name evidence="21" type="ORF">SPPG_06886</name>
</gene>
<evidence type="ECO:0000256" key="10">
    <source>
        <dbReference type="ARBA" id="ARBA00023065"/>
    </source>
</evidence>
<evidence type="ECO:0000256" key="12">
    <source>
        <dbReference type="ARBA" id="ARBA00023136"/>
    </source>
</evidence>
<dbReference type="EMBL" id="KQ257462">
    <property type="protein sequence ID" value="KNC97895.1"/>
    <property type="molecule type" value="Genomic_DNA"/>
</dbReference>